<keyword evidence="6" id="KW-1185">Reference proteome</keyword>
<dbReference type="PANTHER" id="PTHR40661:SF3">
    <property type="entry name" value="FELS-1 PROPHAGE TRANSCRIPTIONAL REGULATOR"/>
    <property type="match status" value="1"/>
</dbReference>
<gene>
    <name evidence="5" type="ORF">LPW39_10480</name>
</gene>
<dbReference type="AlphaFoldDB" id="A0AAW4XY37"/>
<keyword evidence="1" id="KW-0805">Transcription regulation</keyword>
<dbReference type="CDD" id="cd06529">
    <property type="entry name" value="S24_LexA-like"/>
    <property type="match status" value="1"/>
</dbReference>
<dbReference type="Proteomes" id="UP001199260">
    <property type="component" value="Unassembled WGS sequence"/>
</dbReference>
<sequence length="221" mass="24529">MATEFGQRLKAARLHAGLTQAQLAKRVGVGQSTIAELERSGHGSSYVSTMAVTMRVSPQWLEKGVGEMLSGVSKQPIDLENNPDYPAVKRVKFKLSAGASGFGVEHLNEEGNPLVFRKDWYDRNGYNPDLLLAVYIANGSMEPGLFDGDTVVVNTAQTEPKDGCVFAVNYEGEMVVKRLVRDEGRWWLSSDNPDQRRYPRKVCHDGVHLIGEVVHKQSERI</sequence>
<dbReference type="PROSITE" id="PS50943">
    <property type="entry name" value="HTH_CROC1"/>
    <property type="match status" value="1"/>
</dbReference>
<organism evidence="5 6">
    <name type="scientific">Comamonas koreensis</name>
    <dbReference type="NCBI Taxonomy" id="160825"/>
    <lineage>
        <taxon>Bacteria</taxon>
        <taxon>Pseudomonadati</taxon>
        <taxon>Pseudomonadota</taxon>
        <taxon>Betaproteobacteria</taxon>
        <taxon>Burkholderiales</taxon>
        <taxon>Comamonadaceae</taxon>
        <taxon>Comamonas</taxon>
    </lineage>
</organism>
<dbReference type="Gene3D" id="1.10.260.40">
    <property type="entry name" value="lambda repressor-like DNA-binding domains"/>
    <property type="match status" value="1"/>
</dbReference>
<evidence type="ECO:0000313" key="5">
    <source>
        <dbReference type="EMBL" id="MCD2165561.1"/>
    </source>
</evidence>
<dbReference type="SUPFAM" id="SSF47413">
    <property type="entry name" value="lambda repressor-like DNA-binding domains"/>
    <property type="match status" value="1"/>
</dbReference>
<evidence type="ECO:0000313" key="6">
    <source>
        <dbReference type="Proteomes" id="UP001199260"/>
    </source>
</evidence>
<dbReference type="SUPFAM" id="SSF51306">
    <property type="entry name" value="LexA/Signal peptidase"/>
    <property type="match status" value="1"/>
</dbReference>
<dbReference type="SMART" id="SM00530">
    <property type="entry name" value="HTH_XRE"/>
    <property type="match status" value="1"/>
</dbReference>
<feature type="domain" description="HTH cro/C1-type" evidence="4">
    <location>
        <begin position="9"/>
        <end position="61"/>
    </location>
</feature>
<dbReference type="Pfam" id="PF00717">
    <property type="entry name" value="Peptidase_S24"/>
    <property type="match status" value="1"/>
</dbReference>
<protein>
    <submittedName>
        <fullName evidence="5">Helix-turn-helix domain-containing protein</fullName>
    </submittedName>
</protein>
<dbReference type="InterPro" id="IPR010982">
    <property type="entry name" value="Lambda_DNA-bd_dom_sf"/>
</dbReference>
<dbReference type="InterPro" id="IPR015927">
    <property type="entry name" value="Peptidase_S24_S26A/B/C"/>
</dbReference>
<dbReference type="RefSeq" id="WP_230774347.1">
    <property type="nucleotide sequence ID" value="NZ_JAJNCT010000010.1"/>
</dbReference>
<evidence type="ECO:0000256" key="2">
    <source>
        <dbReference type="ARBA" id="ARBA00023125"/>
    </source>
</evidence>
<keyword evidence="3" id="KW-0804">Transcription</keyword>
<evidence type="ECO:0000259" key="4">
    <source>
        <dbReference type="PROSITE" id="PS50943"/>
    </source>
</evidence>
<proteinExistence type="predicted"/>
<evidence type="ECO:0000256" key="1">
    <source>
        <dbReference type="ARBA" id="ARBA00023015"/>
    </source>
</evidence>
<dbReference type="GO" id="GO:0003677">
    <property type="term" value="F:DNA binding"/>
    <property type="evidence" value="ECO:0007669"/>
    <property type="project" value="UniProtKB-KW"/>
</dbReference>
<reference evidence="5 6" key="1">
    <citation type="submission" date="2021-11" db="EMBL/GenBank/DDBJ databases">
        <title>Genome sequence.</title>
        <authorList>
            <person name="Sun Q."/>
        </authorList>
    </citation>
    <scope>NUCLEOTIDE SEQUENCE [LARGE SCALE GENOMIC DNA]</scope>
    <source>
        <strain evidence="5 6">KCTC 12005</strain>
    </source>
</reference>
<evidence type="ECO:0000256" key="3">
    <source>
        <dbReference type="ARBA" id="ARBA00023163"/>
    </source>
</evidence>
<dbReference type="CDD" id="cd00093">
    <property type="entry name" value="HTH_XRE"/>
    <property type="match status" value="1"/>
</dbReference>
<dbReference type="InterPro" id="IPR039418">
    <property type="entry name" value="LexA-like"/>
</dbReference>
<accession>A0AAW4XY37</accession>
<name>A0AAW4XY37_9BURK</name>
<keyword evidence="2" id="KW-0238">DNA-binding</keyword>
<dbReference type="EMBL" id="JAJNCT010000010">
    <property type="protein sequence ID" value="MCD2165561.1"/>
    <property type="molecule type" value="Genomic_DNA"/>
</dbReference>
<dbReference type="InterPro" id="IPR036286">
    <property type="entry name" value="LexA/Signal_pep-like_sf"/>
</dbReference>
<dbReference type="PANTHER" id="PTHR40661">
    <property type="match status" value="1"/>
</dbReference>
<dbReference type="InterPro" id="IPR001387">
    <property type="entry name" value="Cro/C1-type_HTH"/>
</dbReference>
<comment type="caution">
    <text evidence="5">The sequence shown here is derived from an EMBL/GenBank/DDBJ whole genome shotgun (WGS) entry which is preliminary data.</text>
</comment>
<dbReference type="Gene3D" id="2.10.109.10">
    <property type="entry name" value="Umud Fragment, subunit A"/>
    <property type="match status" value="1"/>
</dbReference>
<dbReference type="Pfam" id="PF01381">
    <property type="entry name" value="HTH_3"/>
    <property type="match status" value="1"/>
</dbReference>